<gene>
    <name evidence="2" type="ORF">scyTo_0024241</name>
</gene>
<protein>
    <submittedName>
        <fullName evidence="2">Uncharacterized protein</fullName>
    </submittedName>
</protein>
<reference evidence="2 3" key="1">
    <citation type="journal article" date="2018" name="Nat. Ecol. Evol.">
        <title>Shark genomes provide insights into elasmobranch evolution and the origin of vertebrates.</title>
        <authorList>
            <person name="Hara Y"/>
            <person name="Yamaguchi K"/>
            <person name="Onimaru K"/>
            <person name="Kadota M"/>
            <person name="Koyanagi M"/>
            <person name="Keeley SD"/>
            <person name="Tatsumi K"/>
            <person name="Tanaka K"/>
            <person name="Motone F"/>
            <person name="Kageyama Y"/>
            <person name="Nozu R"/>
            <person name="Adachi N"/>
            <person name="Nishimura O"/>
            <person name="Nakagawa R"/>
            <person name="Tanegashima C"/>
            <person name="Kiyatake I"/>
            <person name="Matsumoto R"/>
            <person name="Murakumo K"/>
            <person name="Nishida K"/>
            <person name="Terakita A"/>
            <person name="Kuratani S"/>
            <person name="Sato K"/>
            <person name="Hyodo S Kuraku.S."/>
        </authorList>
    </citation>
    <scope>NUCLEOTIDE SEQUENCE [LARGE SCALE GENOMIC DNA]</scope>
</reference>
<dbReference type="OrthoDB" id="8961521at2759"/>
<name>A0A401QEC9_SCYTO</name>
<evidence type="ECO:0000313" key="2">
    <source>
        <dbReference type="EMBL" id="GCB83730.1"/>
    </source>
</evidence>
<keyword evidence="3" id="KW-1185">Reference proteome</keyword>
<keyword evidence="1" id="KW-0175">Coiled coil</keyword>
<sequence length="59" mass="6832">VKPNYGHLQETLHLVTEERDLAVREKDLLQDKLENLEQVLKVRMETGLRSVPGYQTGRS</sequence>
<comment type="caution">
    <text evidence="2">The sequence shown here is derived from an EMBL/GenBank/DDBJ whole genome shotgun (WGS) entry which is preliminary data.</text>
</comment>
<feature type="non-terminal residue" evidence="2">
    <location>
        <position position="1"/>
    </location>
</feature>
<dbReference type="EMBL" id="BFAA01041881">
    <property type="protein sequence ID" value="GCB83730.1"/>
    <property type="molecule type" value="Genomic_DNA"/>
</dbReference>
<dbReference type="AlphaFoldDB" id="A0A401QEC9"/>
<dbReference type="Proteomes" id="UP000288216">
    <property type="component" value="Unassembled WGS sequence"/>
</dbReference>
<evidence type="ECO:0000313" key="3">
    <source>
        <dbReference type="Proteomes" id="UP000288216"/>
    </source>
</evidence>
<feature type="coiled-coil region" evidence="1">
    <location>
        <begin position="19"/>
        <end position="46"/>
    </location>
</feature>
<accession>A0A401QEC9</accession>
<proteinExistence type="predicted"/>
<organism evidence="2 3">
    <name type="scientific">Scyliorhinus torazame</name>
    <name type="common">Cloudy catshark</name>
    <name type="synonym">Catulus torazame</name>
    <dbReference type="NCBI Taxonomy" id="75743"/>
    <lineage>
        <taxon>Eukaryota</taxon>
        <taxon>Metazoa</taxon>
        <taxon>Chordata</taxon>
        <taxon>Craniata</taxon>
        <taxon>Vertebrata</taxon>
        <taxon>Chondrichthyes</taxon>
        <taxon>Elasmobranchii</taxon>
        <taxon>Galeomorphii</taxon>
        <taxon>Galeoidea</taxon>
        <taxon>Carcharhiniformes</taxon>
        <taxon>Scyliorhinidae</taxon>
        <taxon>Scyliorhinus</taxon>
    </lineage>
</organism>
<evidence type="ECO:0000256" key="1">
    <source>
        <dbReference type="SAM" id="Coils"/>
    </source>
</evidence>